<dbReference type="PANTHER" id="PTHR22803">
    <property type="entry name" value="MANNOSE, PHOSPHOLIPASE, LECTIN RECEPTOR RELATED"/>
    <property type="match status" value="1"/>
</dbReference>
<evidence type="ECO:0000256" key="1">
    <source>
        <dbReference type="ARBA" id="ARBA00022734"/>
    </source>
</evidence>
<dbReference type="AlphaFoldDB" id="A0A3B3TRS9"/>
<protein>
    <recommendedName>
        <fullName evidence="2">C-type lectin domain-containing protein</fullName>
    </recommendedName>
</protein>
<dbReference type="InterPro" id="IPR016187">
    <property type="entry name" value="CTDL_fold"/>
</dbReference>
<organism evidence="3 4">
    <name type="scientific">Poecilia latipinna</name>
    <name type="common">sailfin molly</name>
    <dbReference type="NCBI Taxonomy" id="48699"/>
    <lineage>
        <taxon>Eukaryota</taxon>
        <taxon>Metazoa</taxon>
        <taxon>Chordata</taxon>
        <taxon>Craniata</taxon>
        <taxon>Vertebrata</taxon>
        <taxon>Euteleostomi</taxon>
        <taxon>Actinopterygii</taxon>
        <taxon>Neopterygii</taxon>
        <taxon>Teleostei</taxon>
        <taxon>Neoteleostei</taxon>
        <taxon>Acanthomorphata</taxon>
        <taxon>Ovalentaria</taxon>
        <taxon>Atherinomorphae</taxon>
        <taxon>Cyprinodontiformes</taxon>
        <taxon>Poeciliidae</taxon>
        <taxon>Poeciliinae</taxon>
        <taxon>Poecilia</taxon>
    </lineage>
</organism>
<dbReference type="InterPro" id="IPR001304">
    <property type="entry name" value="C-type_lectin-like"/>
</dbReference>
<dbReference type="InterPro" id="IPR016186">
    <property type="entry name" value="C-type_lectin-like/link_sf"/>
</dbReference>
<accession>A0A3B3TRS9</accession>
<feature type="domain" description="C-type lectin" evidence="2">
    <location>
        <begin position="47"/>
        <end position="167"/>
    </location>
</feature>
<dbReference type="Proteomes" id="UP000261500">
    <property type="component" value="Unplaced"/>
</dbReference>
<dbReference type="Pfam" id="PF00059">
    <property type="entry name" value="Lectin_C"/>
    <property type="match status" value="1"/>
</dbReference>
<dbReference type="Ensembl" id="ENSPLAT00000012008.1">
    <property type="protein sequence ID" value="ENSPLAP00000003061.1"/>
    <property type="gene ID" value="ENSPLAG00000004463.1"/>
</dbReference>
<dbReference type="GO" id="GO:0030246">
    <property type="term" value="F:carbohydrate binding"/>
    <property type="evidence" value="ECO:0007669"/>
    <property type="project" value="UniProtKB-KW"/>
</dbReference>
<sequence>MPLLPLFPLQKGTAFLKRDEDDDPHQKTYLAMNNEFPLVLIQMLLSCYHFSTDQFSWAESRRSCREAGAELVKVDSRELYHLTGKMKSFQDMFWIGLTDSAEEGRWVWMDGSDLSESVQFWSQNEPDNWTAENPAGENCVRMGMEGGRPMNNWYDKDCGAAQRRICQKRNSG</sequence>
<keyword evidence="4" id="KW-1185">Reference proteome</keyword>
<dbReference type="Gene3D" id="3.10.100.10">
    <property type="entry name" value="Mannose-Binding Protein A, subunit A"/>
    <property type="match status" value="1"/>
</dbReference>
<evidence type="ECO:0000313" key="4">
    <source>
        <dbReference type="Proteomes" id="UP000261500"/>
    </source>
</evidence>
<keyword evidence="1" id="KW-0430">Lectin</keyword>
<evidence type="ECO:0000313" key="3">
    <source>
        <dbReference type="Ensembl" id="ENSPLAP00000003061.1"/>
    </source>
</evidence>
<dbReference type="CDD" id="cd03590">
    <property type="entry name" value="CLECT_DC-SIGN_like"/>
    <property type="match status" value="1"/>
</dbReference>
<evidence type="ECO:0000259" key="2">
    <source>
        <dbReference type="PROSITE" id="PS50041"/>
    </source>
</evidence>
<proteinExistence type="predicted"/>
<dbReference type="InterPro" id="IPR050111">
    <property type="entry name" value="C-type_lectin/snaclec_domain"/>
</dbReference>
<dbReference type="PROSITE" id="PS50041">
    <property type="entry name" value="C_TYPE_LECTIN_2"/>
    <property type="match status" value="1"/>
</dbReference>
<reference evidence="3" key="2">
    <citation type="submission" date="2025-09" db="UniProtKB">
        <authorList>
            <consortium name="Ensembl"/>
        </authorList>
    </citation>
    <scope>IDENTIFICATION</scope>
</reference>
<dbReference type="STRING" id="48699.ENSPLAP00000003061"/>
<reference evidence="3" key="1">
    <citation type="submission" date="2025-08" db="UniProtKB">
        <authorList>
            <consortium name="Ensembl"/>
        </authorList>
    </citation>
    <scope>IDENTIFICATION</scope>
</reference>
<dbReference type="GeneTree" id="ENSGT01030000234575"/>
<dbReference type="SMART" id="SM00034">
    <property type="entry name" value="CLECT"/>
    <property type="match status" value="1"/>
</dbReference>
<name>A0A3B3TRS9_9TELE</name>
<dbReference type="InterPro" id="IPR033989">
    <property type="entry name" value="CD209-like_CTLD"/>
</dbReference>
<dbReference type="SUPFAM" id="SSF56436">
    <property type="entry name" value="C-type lectin-like"/>
    <property type="match status" value="1"/>
</dbReference>